<keyword evidence="3" id="KW-0436">Ligase</keyword>
<keyword evidence="1" id="KW-0547">Nucleotide-binding</keyword>
<dbReference type="GO" id="GO:0005524">
    <property type="term" value="F:ATP binding"/>
    <property type="evidence" value="ECO:0007669"/>
    <property type="project" value="UniProtKB-UniRule"/>
</dbReference>
<comment type="caution">
    <text evidence="3">The sequence shown here is derived from an EMBL/GenBank/DDBJ whole genome shotgun (WGS) entry which is preliminary data.</text>
</comment>
<evidence type="ECO:0000259" key="2">
    <source>
        <dbReference type="PROSITE" id="PS50975"/>
    </source>
</evidence>
<evidence type="ECO:0000313" key="4">
    <source>
        <dbReference type="Proteomes" id="UP000029003"/>
    </source>
</evidence>
<dbReference type="InterPro" id="IPR011761">
    <property type="entry name" value="ATP-grasp"/>
</dbReference>
<dbReference type="EMBL" id="JGZT01000006">
    <property type="protein sequence ID" value="KFJ02810.1"/>
    <property type="molecule type" value="Genomic_DNA"/>
</dbReference>
<proteinExistence type="predicted"/>
<protein>
    <submittedName>
        <fullName evidence="3">ATP-grasp superfamily protein</fullName>
        <ecNumber evidence="3">6.3.1.12</ecNumber>
    </submittedName>
</protein>
<gene>
    <name evidence="3" type="ORF">THER5_1276</name>
</gene>
<feature type="domain" description="ATP-grasp" evidence="2">
    <location>
        <begin position="121"/>
        <end position="335"/>
    </location>
</feature>
<dbReference type="GO" id="GO:0046872">
    <property type="term" value="F:metal ion binding"/>
    <property type="evidence" value="ECO:0007669"/>
    <property type="project" value="InterPro"/>
</dbReference>
<sequence length="414" mass="46687">MDFEPIVLGGDTLGYSYARELHRCYSSKTTMLAGADIKYSSASRFTDYRTIEDIDKEQRLMEWLHAHAGHFDAQPVVIAGASDWHVRNLSKHKQELEELGYVIPYIDFDLLDDITQKDRFYARCDRLGMPYPKTIVVPFSDSYDDSVLAGTSMRVVREKRELSGLSYPLIAKPSNSADWHYADIPGKNKVYIVSSEQELFSIYDAVAASSYSHALLIQERLSASDESLHTLTTFSDANGTAIVAVSGDVLVQDRSATGIGNPLVIMSTGKHHDLLEAAGRFLADTGYEGYANFDVMDDADGNPHFLEVNTRPGRNTYYVSLAGCPFVKPLIEHFVMHHDLHDALSAKELAADDDFLFTMVPRSVIDHETHGAKHDDAMRMFDSGHWSSPLLCREDTLRQRFWGRVNFEHMRLKF</sequence>
<dbReference type="RefSeq" id="WP_029576540.1">
    <property type="nucleotide sequence ID" value="NZ_JGZT01000006.1"/>
</dbReference>
<dbReference type="SUPFAM" id="SSF56059">
    <property type="entry name" value="Glutathione synthetase ATP-binding domain-like"/>
    <property type="match status" value="1"/>
</dbReference>
<dbReference type="Proteomes" id="UP000029003">
    <property type="component" value="Unassembled WGS sequence"/>
</dbReference>
<accession>A0A087E4V9</accession>
<reference evidence="3 4" key="1">
    <citation type="submission" date="2014-03" db="EMBL/GenBank/DDBJ databases">
        <title>Genomics of Bifidobacteria.</title>
        <authorList>
            <person name="Ventura M."/>
            <person name="Milani C."/>
            <person name="Lugli G.A."/>
        </authorList>
    </citation>
    <scope>NUCLEOTIDE SEQUENCE [LARGE SCALE GENOMIC DNA]</scope>
    <source>
        <strain evidence="3 4">LMG 21395</strain>
    </source>
</reference>
<dbReference type="PROSITE" id="PS50975">
    <property type="entry name" value="ATP_GRASP"/>
    <property type="match status" value="1"/>
</dbReference>
<dbReference type="EC" id="6.3.1.12" evidence="3"/>
<dbReference type="Gene3D" id="3.30.470.20">
    <property type="entry name" value="ATP-grasp fold, B domain"/>
    <property type="match status" value="1"/>
</dbReference>
<evidence type="ECO:0000313" key="3">
    <source>
        <dbReference type="EMBL" id="KFJ02810.1"/>
    </source>
</evidence>
<organism evidence="3 4">
    <name type="scientific">Bifidobacterium thermacidophilum subsp. thermacidophilum</name>
    <dbReference type="NCBI Taxonomy" id="79262"/>
    <lineage>
        <taxon>Bacteria</taxon>
        <taxon>Bacillati</taxon>
        <taxon>Actinomycetota</taxon>
        <taxon>Actinomycetes</taxon>
        <taxon>Bifidobacteriales</taxon>
        <taxon>Bifidobacteriaceae</taxon>
        <taxon>Bifidobacterium</taxon>
    </lineage>
</organism>
<keyword evidence="1" id="KW-0067">ATP-binding</keyword>
<dbReference type="OrthoDB" id="5420347at2"/>
<name>A0A087E4V9_9BIFI</name>
<dbReference type="GO" id="GO:0034025">
    <property type="term" value="F:D-aspartate ligase activity"/>
    <property type="evidence" value="ECO:0007669"/>
    <property type="project" value="UniProtKB-EC"/>
</dbReference>
<dbReference type="AlphaFoldDB" id="A0A087E4V9"/>
<evidence type="ECO:0000256" key="1">
    <source>
        <dbReference type="PROSITE-ProRule" id="PRU00409"/>
    </source>
</evidence>